<dbReference type="Pfam" id="PF05461">
    <property type="entry name" value="ApoL"/>
    <property type="match status" value="1"/>
</dbReference>
<evidence type="ECO:0000256" key="4">
    <source>
        <dbReference type="SAM" id="Phobius"/>
    </source>
</evidence>
<feature type="coiled-coil region" evidence="2">
    <location>
        <begin position="497"/>
        <end position="524"/>
    </location>
</feature>
<comment type="similarity">
    <text evidence="1">Belongs to the apolipoprotein L family.</text>
</comment>
<feature type="transmembrane region" description="Helical" evidence="4">
    <location>
        <begin position="589"/>
        <end position="610"/>
    </location>
</feature>
<feature type="compositionally biased region" description="Basic and acidic residues" evidence="3">
    <location>
        <begin position="19"/>
        <end position="36"/>
    </location>
</feature>
<evidence type="ECO:0000256" key="3">
    <source>
        <dbReference type="SAM" id="MobiDB-lite"/>
    </source>
</evidence>
<protein>
    <submittedName>
        <fullName evidence="5">Uncharacterized protein</fullName>
    </submittedName>
</protein>
<evidence type="ECO:0000313" key="6">
    <source>
        <dbReference type="Proteomes" id="UP000261480"/>
    </source>
</evidence>
<feature type="compositionally biased region" description="Polar residues" evidence="3">
    <location>
        <begin position="144"/>
        <end position="153"/>
    </location>
</feature>
<keyword evidence="6" id="KW-1185">Reference proteome</keyword>
<feature type="region of interest" description="Disordered" evidence="3">
    <location>
        <begin position="1"/>
        <end position="231"/>
    </location>
</feature>
<keyword evidence="4" id="KW-0812">Transmembrane</keyword>
<keyword evidence="4" id="KW-0472">Membrane</keyword>
<proteinExistence type="inferred from homology"/>
<evidence type="ECO:0000313" key="5">
    <source>
        <dbReference type="Ensembl" id="ENSPMEP00000006433.1"/>
    </source>
</evidence>
<dbReference type="Ensembl" id="ENSPMET00000005826.1">
    <property type="protein sequence ID" value="ENSPMEP00000006433.1"/>
    <property type="gene ID" value="ENSPMEG00000007930.1"/>
</dbReference>
<organism evidence="5 6">
    <name type="scientific">Poecilia mexicana</name>
    <dbReference type="NCBI Taxonomy" id="48701"/>
    <lineage>
        <taxon>Eukaryota</taxon>
        <taxon>Metazoa</taxon>
        <taxon>Chordata</taxon>
        <taxon>Craniata</taxon>
        <taxon>Vertebrata</taxon>
        <taxon>Euteleostomi</taxon>
        <taxon>Actinopterygii</taxon>
        <taxon>Neopterygii</taxon>
        <taxon>Teleostei</taxon>
        <taxon>Neoteleostei</taxon>
        <taxon>Acanthomorphata</taxon>
        <taxon>Ovalentaria</taxon>
        <taxon>Atherinomorphae</taxon>
        <taxon>Cyprinodontiformes</taxon>
        <taxon>Poeciliidae</taxon>
        <taxon>Poeciliinae</taxon>
        <taxon>Poecilia</taxon>
    </lineage>
</organism>
<dbReference type="PANTHER" id="PTHR14096:SF61">
    <property type="entry name" value="APOLIPOPROTEIN L6-LIKE"/>
    <property type="match status" value="1"/>
</dbReference>
<evidence type="ECO:0000256" key="2">
    <source>
        <dbReference type="SAM" id="Coils"/>
    </source>
</evidence>
<dbReference type="GO" id="GO:0006869">
    <property type="term" value="P:lipid transport"/>
    <property type="evidence" value="ECO:0007669"/>
    <property type="project" value="InterPro"/>
</dbReference>
<dbReference type="PANTHER" id="PTHR14096">
    <property type="entry name" value="APOLIPOPROTEIN L"/>
    <property type="match status" value="1"/>
</dbReference>
<reference evidence="5" key="2">
    <citation type="submission" date="2025-09" db="UniProtKB">
        <authorList>
            <consortium name="Ensembl"/>
        </authorList>
    </citation>
    <scope>IDENTIFICATION</scope>
</reference>
<dbReference type="Proteomes" id="UP000261480">
    <property type="component" value="Unplaced"/>
</dbReference>
<sequence length="681" mass="74299">MFRRDKGSPAQTPVVPPRPTKEELDNPIRHSLKTEDPASNAALKQKTGVMGVVQKVNPFKSSSKATSSSSNVGQTSSSESSEQATDSTQNPGMLKGVMQKVNPFKSTSQVPKTPSSDSLEQERSPDSSQSPSMFKGAMQKVNPFKSSAQQPNSDAHGDPANTQESDGDLQDKRNPGVMSSMIQKVNPFKSSQPKPLQDTRSLHSDNSSSSGSLTDNNNVPEKQNPGMFKGMMQKVNPFKSHTQVTDDACETDSPVPSDVTEVERAIHSENSSSSESLDDSAIERHTIWYTDADTMPEVGNQPTEISRKRTKTFIIKRILPKSFFGSGSKENVEVQTLQLAEVPVPGEGTQLDPLDDEEGLLSWWKTVEGWDEWNEANQNDDAEEVVEQAADRVFMAARLFVRFFNQRGASLQQRILELLSLADLADNFHKKTVTASVGGGVASVAGSVTTITGLILAPFTAGTSLIVTAVGIGIATAGGVTSASANITDTLHSKTDRKKVEKMIQDYQDEIKDIKDCLEFLQEGMETLEEWNFEKYAESISKKHLNQNVKHVMKEGGRAGKALVINTESLISTVQVLSVAGGAAKAAQVMSVTTGVMSGLFLALDVFFLAKDSMELKKGAKTEFAAKIREVCKDLQDGLLELNRIKEELQKTMDGIEVEVEEEEDEEMLKSDLKKLIELED</sequence>
<accession>A0A3B3WUI3</accession>
<dbReference type="GO" id="GO:0042157">
    <property type="term" value="P:lipoprotein metabolic process"/>
    <property type="evidence" value="ECO:0007669"/>
    <property type="project" value="InterPro"/>
</dbReference>
<reference evidence="5" key="1">
    <citation type="submission" date="2025-08" db="UniProtKB">
        <authorList>
            <consortium name="Ensembl"/>
        </authorList>
    </citation>
    <scope>IDENTIFICATION</scope>
</reference>
<dbReference type="RefSeq" id="XP_014834516.1">
    <property type="nucleotide sequence ID" value="XM_014979030.1"/>
</dbReference>
<feature type="compositionally biased region" description="Polar residues" evidence="3">
    <location>
        <begin position="180"/>
        <end position="194"/>
    </location>
</feature>
<keyword evidence="2" id="KW-0175">Coiled coil</keyword>
<feature type="coiled-coil region" evidence="2">
    <location>
        <begin position="632"/>
        <end position="666"/>
    </location>
</feature>
<evidence type="ECO:0000256" key="1">
    <source>
        <dbReference type="ARBA" id="ARBA00010090"/>
    </source>
</evidence>
<dbReference type="AlphaFoldDB" id="A0A3B3WUI3"/>
<feature type="compositionally biased region" description="Low complexity" evidence="3">
    <location>
        <begin position="60"/>
        <end position="89"/>
    </location>
</feature>
<dbReference type="GO" id="GO:0008289">
    <property type="term" value="F:lipid binding"/>
    <property type="evidence" value="ECO:0007669"/>
    <property type="project" value="InterPro"/>
</dbReference>
<feature type="compositionally biased region" description="Low complexity" evidence="3">
    <location>
        <begin position="204"/>
        <end position="218"/>
    </location>
</feature>
<dbReference type="InterPro" id="IPR008405">
    <property type="entry name" value="ApoL"/>
</dbReference>
<keyword evidence="4" id="KW-1133">Transmembrane helix</keyword>
<name>A0A3B3WUI3_9TELE</name>
<dbReference type="GO" id="GO:0005576">
    <property type="term" value="C:extracellular region"/>
    <property type="evidence" value="ECO:0007669"/>
    <property type="project" value="InterPro"/>
</dbReference>
<dbReference type="GO" id="GO:0016020">
    <property type="term" value="C:membrane"/>
    <property type="evidence" value="ECO:0007669"/>
    <property type="project" value="TreeGrafter"/>
</dbReference>
<dbReference type="GeneID" id="106912199"/>
<feature type="compositionally biased region" description="Polar residues" evidence="3">
    <location>
        <begin position="104"/>
        <end position="118"/>
    </location>
</feature>
<dbReference type="STRING" id="48701.ENSPMEP00000006433"/>